<dbReference type="InterPro" id="IPR011993">
    <property type="entry name" value="PH-like_dom_sf"/>
</dbReference>
<evidence type="ECO:0000313" key="2">
    <source>
        <dbReference type="EMBL" id="KII72196.1"/>
    </source>
</evidence>
<dbReference type="AlphaFoldDB" id="A0A0C2MY12"/>
<sequence length="106" mass="12104">MQLFRHASLVHKLSNIDVNVAIDGEKIEIDPLSTNKSIFGKIKNITIPIRDVKACKVKTTKSNMKKQIKIKYMEGDVKKSVIIESFAFDIEEMNKKINDSLESKPR</sequence>
<organism evidence="2 3">
    <name type="scientific">Thelohanellus kitauei</name>
    <name type="common">Myxosporean</name>
    <dbReference type="NCBI Taxonomy" id="669202"/>
    <lineage>
        <taxon>Eukaryota</taxon>
        <taxon>Metazoa</taxon>
        <taxon>Cnidaria</taxon>
        <taxon>Myxozoa</taxon>
        <taxon>Myxosporea</taxon>
        <taxon>Bivalvulida</taxon>
        <taxon>Platysporina</taxon>
        <taxon>Myxobolidae</taxon>
        <taxon>Thelohanellus</taxon>
    </lineage>
</organism>
<proteinExistence type="predicted"/>
<reference evidence="2 3" key="1">
    <citation type="journal article" date="2014" name="Genome Biol. Evol.">
        <title>The genome of the myxosporean Thelohanellus kitauei shows adaptations to nutrient acquisition within its fish host.</title>
        <authorList>
            <person name="Yang Y."/>
            <person name="Xiong J."/>
            <person name="Zhou Z."/>
            <person name="Huo F."/>
            <person name="Miao W."/>
            <person name="Ran C."/>
            <person name="Liu Y."/>
            <person name="Zhang J."/>
            <person name="Feng J."/>
            <person name="Wang M."/>
            <person name="Wang M."/>
            <person name="Wang L."/>
            <person name="Yao B."/>
        </authorList>
    </citation>
    <scope>NUCLEOTIDE SEQUENCE [LARGE SCALE GENOMIC DNA]</scope>
    <source>
        <strain evidence="2">Wuqing</strain>
    </source>
</reference>
<accession>A0A0C2MY12</accession>
<evidence type="ECO:0000313" key="3">
    <source>
        <dbReference type="Proteomes" id="UP000031668"/>
    </source>
</evidence>
<evidence type="ECO:0000259" key="1">
    <source>
        <dbReference type="Pfam" id="PF16979"/>
    </source>
</evidence>
<dbReference type="EMBL" id="JWZT01001328">
    <property type="protein sequence ID" value="KII72196.1"/>
    <property type="molecule type" value="Genomic_DNA"/>
</dbReference>
<gene>
    <name evidence="2" type="ORF">RF11_02449</name>
</gene>
<name>A0A0C2MY12_THEKT</name>
<dbReference type="OrthoDB" id="8666736at2759"/>
<dbReference type="InterPro" id="IPR031313">
    <property type="entry name" value="Sin1_PH_dom"/>
</dbReference>
<keyword evidence="3" id="KW-1185">Reference proteome</keyword>
<dbReference type="Pfam" id="PF16979">
    <property type="entry name" value="SIN1_PH"/>
    <property type="match status" value="1"/>
</dbReference>
<dbReference type="Gene3D" id="2.30.29.30">
    <property type="entry name" value="Pleckstrin-homology domain (PH domain)/Phosphotyrosine-binding domain (PTB)"/>
    <property type="match status" value="1"/>
</dbReference>
<protein>
    <submittedName>
        <fullName evidence="2">Target of rapamycin complex 2 subunit MAPKAP1</fullName>
    </submittedName>
</protein>
<feature type="domain" description="SIN1-type PH" evidence="1">
    <location>
        <begin position="14"/>
        <end position="102"/>
    </location>
</feature>
<comment type="caution">
    <text evidence="2">The sequence shown here is derived from an EMBL/GenBank/DDBJ whole genome shotgun (WGS) entry which is preliminary data.</text>
</comment>
<dbReference type="Proteomes" id="UP000031668">
    <property type="component" value="Unassembled WGS sequence"/>
</dbReference>